<evidence type="ECO:0000256" key="2">
    <source>
        <dbReference type="ARBA" id="ARBA00022723"/>
    </source>
</evidence>
<proteinExistence type="predicted"/>
<dbReference type="InterPro" id="IPR008949">
    <property type="entry name" value="Isoprenoid_synthase_dom_sf"/>
</dbReference>
<reference evidence="8" key="1">
    <citation type="submission" date="2024-07" db="EMBL/GenBank/DDBJ databases">
        <title>Two chromosome-level genome assemblies of Korean endemic species Abeliophyllum distichum and Forsythia ovata (Oleaceae).</title>
        <authorList>
            <person name="Jang H."/>
        </authorList>
    </citation>
    <scope>NUCLEOTIDE SEQUENCE [LARGE SCALE GENOMIC DNA]</scope>
</reference>
<dbReference type="PANTHER" id="PTHR31739">
    <property type="entry name" value="ENT-COPALYL DIPHOSPHATE SYNTHASE, CHLOROPLASTIC"/>
    <property type="match status" value="1"/>
</dbReference>
<dbReference type="Gene3D" id="1.10.600.10">
    <property type="entry name" value="Farnesyl Diphosphate Synthase"/>
    <property type="match status" value="1"/>
</dbReference>
<evidence type="ECO:0000313" key="8">
    <source>
        <dbReference type="Proteomes" id="UP001604277"/>
    </source>
</evidence>
<dbReference type="EMBL" id="JBFOLJ010000011">
    <property type="protein sequence ID" value="KAL2495037.1"/>
    <property type="molecule type" value="Genomic_DNA"/>
</dbReference>
<feature type="domain" description="Terpene synthase N-terminal" evidence="5">
    <location>
        <begin position="206"/>
        <end position="409"/>
    </location>
</feature>
<comment type="caution">
    <text evidence="7">The sequence shown here is derived from an EMBL/GenBank/DDBJ whole genome shotgun (WGS) entry which is preliminary data.</text>
</comment>
<dbReference type="PANTHER" id="PTHR31739:SF25">
    <property type="entry name" value="(E,E)-GERANYLLINALOOL SYNTHASE"/>
    <property type="match status" value="1"/>
</dbReference>
<dbReference type="FunFam" id="1.10.600.10:FF:000036">
    <property type="entry name" value="cis-abienol synthase, chloroplastic"/>
    <property type="match status" value="1"/>
</dbReference>
<keyword evidence="3" id="KW-0460">Magnesium</keyword>
<evidence type="ECO:0000259" key="6">
    <source>
        <dbReference type="Pfam" id="PF03936"/>
    </source>
</evidence>
<dbReference type="InterPro" id="IPR008930">
    <property type="entry name" value="Terpenoid_cyclase/PrenylTrfase"/>
</dbReference>
<dbReference type="GO" id="GO:0016102">
    <property type="term" value="P:diterpenoid biosynthetic process"/>
    <property type="evidence" value="ECO:0007669"/>
    <property type="project" value="UniProtKB-ARBA"/>
</dbReference>
<dbReference type="InterPro" id="IPR001906">
    <property type="entry name" value="Terpene_synth_N"/>
</dbReference>
<feature type="domain" description="Terpene synthase metal-binding" evidence="6">
    <location>
        <begin position="482"/>
        <end position="714"/>
    </location>
</feature>
<dbReference type="InterPro" id="IPR050148">
    <property type="entry name" value="Terpene_synthase-like"/>
</dbReference>
<dbReference type="GO" id="GO:0046872">
    <property type="term" value="F:metal ion binding"/>
    <property type="evidence" value="ECO:0007669"/>
    <property type="project" value="UniProtKB-KW"/>
</dbReference>
<keyword evidence="8" id="KW-1185">Reference proteome</keyword>
<protein>
    <submittedName>
        <fullName evidence="7">Geranyllinalool synthase</fullName>
    </submittedName>
</protein>
<evidence type="ECO:0000259" key="5">
    <source>
        <dbReference type="Pfam" id="PF01397"/>
    </source>
</evidence>
<organism evidence="7 8">
    <name type="scientific">Forsythia ovata</name>
    <dbReference type="NCBI Taxonomy" id="205694"/>
    <lineage>
        <taxon>Eukaryota</taxon>
        <taxon>Viridiplantae</taxon>
        <taxon>Streptophyta</taxon>
        <taxon>Embryophyta</taxon>
        <taxon>Tracheophyta</taxon>
        <taxon>Spermatophyta</taxon>
        <taxon>Magnoliopsida</taxon>
        <taxon>eudicotyledons</taxon>
        <taxon>Gunneridae</taxon>
        <taxon>Pentapetalae</taxon>
        <taxon>asterids</taxon>
        <taxon>lamiids</taxon>
        <taxon>Lamiales</taxon>
        <taxon>Oleaceae</taxon>
        <taxon>Forsythieae</taxon>
        <taxon>Forsythia</taxon>
    </lineage>
</organism>
<accession>A0ABD1S5H6</accession>
<dbReference type="SFLD" id="SFLDG01014">
    <property type="entry name" value="Terpene_Cyclase_Like_1_N-term"/>
    <property type="match status" value="1"/>
</dbReference>
<dbReference type="Pfam" id="PF03936">
    <property type="entry name" value="Terpene_synth_C"/>
    <property type="match status" value="1"/>
</dbReference>
<gene>
    <name evidence="7" type="ORF">Fot_38794</name>
</gene>
<sequence length="841" mass="96873">MEPSKSSIQSLVSEIKKEVFSNDNLHEFVSSSAYDTAWLAMIPDDPRKQNCPMFENCLNWILKNQNQDGFWGETNDEGLPTIDTLPATLACMVALQTWNVGQENIDKGLAFVYSKAEILLKINYQKLPRWFVIVFPAMIALAQDSCLELVFPQGSKGVLDDIFFKRQQILKTEELVDESQYCDLPLLAYIESLPSTYNVQQNEIVKHLSNDGSLFQSPSATACAFMATGNLKCRRYLMSLVQNCPNGGVPAKYPMDEELIKLGMVDRVQRLGLAEHFNEEIEKILAKIYRDQKNHKAKPGKTNTLLPIKLYKDSLTFRLLRMQGYEVNPGNMCWFLNDAEILKHMEENFEQFIIVMYSVYTATDLLFPGEYELEKAREFAKRMLERSIKRNKDHNFVLSKRFQNVIKHELKFPWIARLDHLDHRKWIEEYNVTPLWIGKTSFYRLSCLDNKNLMQLAVENYEFRQLIYRNELEELKRWSMKWGLSDMGFGREKTTYLYFAIAASNSLPLEPIVRLIGAKAGIIITVADDFYDMEGSLSELEVLTDAVKRWDGKGLQGHGKTIFNVLDDLVKDITSKCHTKERSGIEEKIRDIWRETFVSWMVEKTWSHSGYIPSVNEYLQTAMISIAAHTLVLPASCFLNPCIPIEKLKPAEYENITKLLMAITRLLNDTRSYQKEKADGKMNLVLLHLNENPEAHIDESIAYVEENVGMKRKEFLKHVLMDGFDVMPKPCKNIHLSCLKAFQMFFNSSNLFDSKTALADDIKKAIYLPIDRTPKHFLKPLPSPVPAKKKDNITKISASFDGALRNQGSTNVIKQQTNFGKISIKRPEKVHIPVRFHFCFI</sequence>
<dbReference type="SUPFAM" id="SSF48576">
    <property type="entry name" value="Terpenoid synthases"/>
    <property type="match status" value="1"/>
</dbReference>
<dbReference type="InterPro" id="IPR005630">
    <property type="entry name" value="Terpene_synthase_metal-bd"/>
</dbReference>
<dbReference type="Gene3D" id="1.50.10.160">
    <property type="match status" value="1"/>
</dbReference>
<keyword evidence="2" id="KW-0479">Metal-binding</keyword>
<dbReference type="FunFam" id="1.50.10.130:FF:000002">
    <property type="entry name" value="Ent-copalyl diphosphate synthase, chloroplastic"/>
    <property type="match status" value="1"/>
</dbReference>
<evidence type="ECO:0000256" key="3">
    <source>
        <dbReference type="ARBA" id="ARBA00022842"/>
    </source>
</evidence>
<dbReference type="Proteomes" id="UP001604277">
    <property type="component" value="Unassembled WGS sequence"/>
</dbReference>
<name>A0ABD1S5H6_9LAMI</name>
<dbReference type="SUPFAM" id="SSF48239">
    <property type="entry name" value="Terpenoid cyclases/Protein prenyltransferases"/>
    <property type="match status" value="2"/>
</dbReference>
<evidence type="ECO:0000256" key="1">
    <source>
        <dbReference type="ARBA" id="ARBA00001946"/>
    </source>
</evidence>
<keyword evidence="4" id="KW-0456">Lyase</keyword>
<comment type="cofactor">
    <cofactor evidence="1">
        <name>Mg(2+)</name>
        <dbReference type="ChEBI" id="CHEBI:18420"/>
    </cofactor>
</comment>
<dbReference type="GO" id="GO:0016838">
    <property type="term" value="F:carbon-oxygen lyase activity, acting on phosphates"/>
    <property type="evidence" value="ECO:0007669"/>
    <property type="project" value="UniProtKB-ARBA"/>
</dbReference>
<dbReference type="AlphaFoldDB" id="A0ABD1S5H6"/>
<dbReference type="Gene3D" id="1.50.10.130">
    <property type="entry name" value="Terpene synthase, N-terminal domain"/>
    <property type="match status" value="1"/>
</dbReference>
<evidence type="ECO:0000256" key="4">
    <source>
        <dbReference type="ARBA" id="ARBA00023239"/>
    </source>
</evidence>
<dbReference type="InterPro" id="IPR036965">
    <property type="entry name" value="Terpene_synth_N_sf"/>
</dbReference>
<evidence type="ECO:0000313" key="7">
    <source>
        <dbReference type="EMBL" id="KAL2495037.1"/>
    </source>
</evidence>
<dbReference type="Pfam" id="PF01397">
    <property type="entry name" value="Terpene_synth"/>
    <property type="match status" value="1"/>
</dbReference>